<organism evidence="1 2">
    <name type="scientific">Streptomyces rubradiris</name>
    <name type="common">Streptomyces achromogenes subsp. rubradiris</name>
    <dbReference type="NCBI Taxonomy" id="285531"/>
    <lineage>
        <taxon>Bacteria</taxon>
        <taxon>Bacillati</taxon>
        <taxon>Actinomycetota</taxon>
        <taxon>Actinomycetes</taxon>
        <taxon>Kitasatosporales</taxon>
        <taxon>Streptomycetaceae</taxon>
        <taxon>Streptomyces</taxon>
    </lineage>
</organism>
<dbReference type="RefSeq" id="WP_189993881.1">
    <property type="nucleotide sequence ID" value="NZ_BNCB01000006.1"/>
</dbReference>
<gene>
    <name evidence="1" type="ORF">Srubr_55940</name>
</gene>
<accession>A0ABQ3RIR2</accession>
<sequence>MAWDEWERLKADAAARGSTGMQLNHADPVGVGYDRLKSNKKAWATAGEGVSGLQDDIGKALAKLDDGQSGLGDTSGCQSTAAQQELYDSWKQYVGKVKGRCAALGGLLERTGLDLAVTDTDVKSELDKISAEYKDTEAVGGRAKGR</sequence>
<comment type="caution">
    <text evidence="1">The sequence shown here is derived from an EMBL/GenBank/DDBJ whole genome shotgun (WGS) entry which is preliminary data.</text>
</comment>
<proteinExistence type="predicted"/>
<dbReference type="EMBL" id="BNEA01000015">
    <property type="protein sequence ID" value="GHI55748.1"/>
    <property type="molecule type" value="Genomic_DNA"/>
</dbReference>
<protein>
    <recommendedName>
        <fullName evidence="3">Excreted virulence factor EspC, type VII ESX diderm</fullName>
    </recommendedName>
</protein>
<evidence type="ECO:0000313" key="1">
    <source>
        <dbReference type="EMBL" id="GHI55748.1"/>
    </source>
</evidence>
<name>A0ABQ3RIR2_STRRR</name>
<evidence type="ECO:0000313" key="2">
    <source>
        <dbReference type="Proteomes" id="UP000646738"/>
    </source>
</evidence>
<evidence type="ECO:0008006" key="3">
    <source>
        <dbReference type="Google" id="ProtNLM"/>
    </source>
</evidence>
<dbReference type="Proteomes" id="UP000646738">
    <property type="component" value="Unassembled WGS sequence"/>
</dbReference>
<reference evidence="2" key="1">
    <citation type="submission" date="2023-07" db="EMBL/GenBank/DDBJ databases">
        <title>Whole genome shotgun sequence of Streptomyces achromogenes subsp. rubradiris NBRC 14000.</title>
        <authorList>
            <person name="Komaki H."/>
            <person name="Tamura T."/>
        </authorList>
    </citation>
    <scope>NUCLEOTIDE SEQUENCE [LARGE SCALE GENOMIC DNA]</scope>
    <source>
        <strain evidence="2">NBRC 14000</strain>
    </source>
</reference>
<keyword evidence="2" id="KW-1185">Reference proteome</keyword>